<evidence type="ECO:0000256" key="3">
    <source>
        <dbReference type="ARBA" id="ARBA00022705"/>
    </source>
</evidence>
<dbReference type="GO" id="GO:0019079">
    <property type="term" value="P:viral genome replication"/>
    <property type="evidence" value="ECO:0007669"/>
    <property type="project" value="InterPro"/>
</dbReference>
<keyword evidence="4" id="KW-0547">Nucleotide-binding</keyword>
<name>A0A8A4XEH4_9VIRU</name>
<dbReference type="GO" id="GO:0042025">
    <property type="term" value="C:host cell nucleus"/>
    <property type="evidence" value="ECO:0007669"/>
    <property type="project" value="UniProtKB-SubCell"/>
</dbReference>
<comment type="subcellular location">
    <subcellularLocation>
        <location evidence="1">Host nucleus</location>
    </subcellularLocation>
</comment>
<dbReference type="SUPFAM" id="SSF52540">
    <property type="entry name" value="P-loop containing nucleoside triphosphate hydrolases"/>
    <property type="match status" value="1"/>
</dbReference>
<accession>A0A8A4XEH4</accession>
<evidence type="ECO:0000256" key="5">
    <source>
        <dbReference type="ARBA" id="ARBA00022840"/>
    </source>
</evidence>
<dbReference type="Pfam" id="PF01057">
    <property type="entry name" value="Parvo_NS1"/>
    <property type="match status" value="1"/>
</dbReference>
<reference evidence="8" key="1">
    <citation type="submission" date="2020-09" db="EMBL/GenBank/DDBJ databases">
        <title>Parvovirus dark matter in the feces of wild birds.</title>
        <authorList>
            <person name="Dai Z."/>
            <person name="Yang S."/>
            <person name="Zhang W."/>
        </authorList>
    </citation>
    <scope>NUCLEOTIDE SEQUENCE</scope>
    <source>
        <strain evidence="8">Rfb92par011</strain>
    </source>
</reference>
<keyword evidence="2" id="KW-1048">Host nucleus</keyword>
<evidence type="ECO:0000256" key="2">
    <source>
        <dbReference type="ARBA" id="ARBA00022562"/>
    </source>
</evidence>
<keyword evidence="3" id="KW-0235">DNA replication</keyword>
<dbReference type="EMBL" id="MW046608">
    <property type="protein sequence ID" value="QTE04079.1"/>
    <property type="molecule type" value="Genomic_DNA"/>
</dbReference>
<evidence type="ECO:0000256" key="4">
    <source>
        <dbReference type="ARBA" id="ARBA00022741"/>
    </source>
</evidence>
<dbReference type="GO" id="GO:0006260">
    <property type="term" value="P:DNA replication"/>
    <property type="evidence" value="ECO:0007669"/>
    <property type="project" value="UniProtKB-KW"/>
</dbReference>
<dbReference type="GO" id="GO:0005524">
    <property type="term" value="F:ATP binding"/>
    <property type="evidence" value="ECO:0007669"/>
    <property type="project" value="UniProtKB-KW"/>
</dbReference>
<feature type="region of interest" description="Disordered" evidence="6">
    <location>
        <begin position="1"/>
        <end position="72"/>
    </location>
</feature>
<dbReference type="Gene3D" id="3.40.50.300">
    <property type="entry name" value="P-loop containing nucleotide triphosphate hydrolases"/>
    <property type="match status" value="1"/>
</dbReference>
<organism evidence="8">
    <name type="scientific">Tarsiger cyanurus ambidensovirus</name>
    <dbReference type="NCBI Taxonomy" id="2794449"/>
    <lineage>
        <taxon>Viruses</taxon>
        <taxon>Monodnaviria</taxon>
        <taxon>Shotokuvirae</taxon>
        <taxon>Cossaviricota</taxon>
        <taxon>Quintoviricetes</taxon>
        <taxon>Piccovirales</taxon>
        <taxon>Parvoviridae</taxon>
        <taxon>Densovirinae</taxon>
        <taxon>Ambidensovirus</taxon>
    </lineage>
</organism>
<feature type="domain" description="Parvovirus non-structural protein 1 helicase" evidence="7">
    <location>
        <begin position="364"/>
        <end position="529"/>
    </location>
</feature>
<dbReference type="InterPro" id="IPR027417">
    <property type="entry name" value="P-loop_NTPase"/>
</dbReference>
<feature type="compositionally biased region" description="Basic and acidic residues" evidence="6">
    <location>
        <begin position="1"/>
        <end position="11"/>
    </location>
</feature>
<protein>
    <submittedName>
        <fullName evidence="8">Nonstructural protein</fullName>
    </submittedName>
</protein>
<evidence type="ECO:0000256" key="6">
    <source>
        <dbReference type="SAM" id="MobiDB-lite"/>
    </source>
</evidence>
<sequence length="620" mass="70279">MAEEFLTRNECSRIISESEQPSAAMVDSPRSTPEGGEQDIQVPGGERPSQLEEAVGDPCPSTSNSEGGTKDGLDARALYFSSGRRDCPRGDCEEVSCLRCKLAGLFGEECDQGTLCHEIFSPTSPGHYPSAYGRCLELANTSPLQQGIKFGTWAISVHKQCGDDGITDRSHVHVIHRCHTYSSSHKLCRCGSIRGWRPLMFDFRKRYYLEVNKRHVETLLLYLSKEGRELVEIHTTGKYWTKCSDSESNTAPGCGRGTEGSNGCERACGGEGTRNILGYEPDWKDEESDDVQPCYGKRKSSTESMEPGEKAAAKILEWFPASLSGLRKLPLFRKYFKAYYWNQKFFDNVMPIAWDHSVLEWNKFSLAKIIAIRAKSPESFLLDHHLDYYAPRYSAELLARLLLEQYHTPEAARDFIRQVIQITDKEVPKINTLLIISPPSAGKTFLINSLITLLWNTGQIRNSKKGGDTFTYQDGNNKRANVWNECALCGKEAVETAKQVWEGFAVSINVKFAKGQTLERTPLFVTCNQAPWSMVPGEKPAFLDRCFSHTWTTQRWLKNVCFYPSPLGWKNLLKHFEDIGWWEKIPGVAYFDDRAAIGETRMFHDWLKEKEMRKLTESLL</sequence>
<proteinExistence type="predicted"/>
<dbReference type="InterPro" id="IPR001257">
    <property type="entry name" value="Parvovirus_NS1_helicase"/>
</dbReference>
<keyword evidence="5" id="KW-0067">ATP-binding</keyword>
<evidence type="ECO:0000256" key="1">
    <source>
        <dbReference type="ARBA" id="ARBA00004147"/>
    </source>
</evidence>
<evidence type="ECO:0000259" key="7">
    <source>
        <dbReference type="Pfam" id="PF01057"/>
    </source>
</evidence>
<evidence type="ECO:0000313" key="8">
    <source>
        <dbReference type="EMBL" id="QTE04079.1"/>
    </source>
</evidence>